<dbReference type="AlphaFoldDB" id="A0A1S3DE99"/>
<dbReference type="Gene3D" id="3.40.50.720">
    <property type="entry name" value="NAD(P)-binding Rossmann-like Domain"/>
    <property type="match status" value="1"/>
</dbReference>
<evidence type="ECO:0000313" key="6">
    <source>
        <dbReference type="RefSeq" id="XP_008480011.1"/>
    </source>
</evidence>
<protein>
    <submittedName>
        <fullName evidence="6 7">Inactive hydroxysteroid dehydrogenase-like protein 1</fullName>
    </submittedName>
</protein>
<dbReference type="InterPro" id="IPR036291">
    <property type="entry name" value="NAD(P)-bd_dom_sf"/>
</dbReference>
<reference evidence="7" key="1">
    <citation type="submission" date="2023-09" db="UniProtKB">
        <authorList>
            <consortium name="RefSeq"/>
        </authorList>
    </citation>
    <scope>IDENTIFICATION</scope>
</reference>
<evidence type="ECO:0000256" key="2">
    <source>
        <dbReference type="ARBA" id="ARBA00022857"/>
    </source>
</evidence>
<dbReference type="STRING" id="121845.A0A1S3DE99"/>
<evidence type="ECO:0000256" key="3">
    <source>
        <dbReference type="ARBA" id="ARBA00023128"/>
    </source>
</evidence>
<dbReference type="InterPro" id="IPR002347">
    <property type="entry name" value="SDR_fam"/>
</dbReference>
<name>A0A1S3DE99_DIACI</name>
<dbReference type="Proteomes" id="UP000079169">
    <property type="component" value="Unplaced"/>
</dbReference>
<dbReference type="Pfam" id="PF00106">
    <property type="entry name" value="adh_short"/>
    <property type="match status" value="1"/>
</dbReference>
<evidence type="ECO:0000313" key="5">
    <source>
        <dbReference type="Proteomes" id="UP000079169"/>
    </source>
</evidence>
<keyword evidence="2" id="KW-0521">NADP</keyword>
<dbReference type="GeneID" id="103516803"/>
<evidence type="ECO:0000313" key="7">
    <source>
        <dbReference type="RefSeq" id="XP_008480012.1"/>
    </source>
</evidence>
<keyword evidence="5" id="KW-1185">Reference proteome</keyword>
<accession>A0A1S3DE99</accession>
<organism evidence="7">
    <name type="scientific">Diaphorina citri</name>
    <name type="common">Asian citrus psyllid</name>
    <dbReference type="NCBI Taxonomy" id="121845"/>
    <lineage>
        <taxon>Eukaryota</taxon>
        <taxon>Metazoa</taxon>
        <taxon>Ecdysozoa</taxon>
        <taxon>Arthropoda</taxon>
        <taxon>Hexapoda</taxon>
        <taxon>Insecta</taxon>
        <taxon>Pterygota</taxon>
        <taxon>Neoptera</taxon>
        <taxon>Paraneoptera</taxon>
        <taxon>Hemiptera</taxon>
        <taxon>Sternorrhyncha</taxon>
        <taxon>Psylloidea</taxon>
        <taxon>Psyllidae</taxon>
        <taxon>Diaphorininae</taxon>
        <taxon>Diaphorina</taxon>
    </lineage>
</organism>
<comment type="similarity">
    <text evidence="4">Belongs to the short-chain dehydrogenases/reductases (SDR) family. 17-beta-HSD 3 subfamily.</text>
</comment>
<evidence type="ECO:0000256" key="4">
    <source>
        <dbReference type="ARBA" id="ARBA00038261"/>
    </source>
</evidence>
<dbReference type="RefSeq" id="XP_008480011.1">
    <property type="nucleotide sequence ID" value="XM_008481789.1"/>
</dbReference>
<keyword evidence="3" id="KW-0496">Mitochondrion</keyword>
<dbReference type="PANTHER" id="PTHR44889">
    <property type="entry name" value="INACTIVE HYDROXYSTEROID DEHYDROGENASE-LIKE PROTEIN 1"/>
    <property type="match status" value="1"/>
</dbReference>
<sequence>MPGRAAHPFICTLVKFEQPLALLGLWYLTSRLLTLTLSVLGGLRCYWLSQLFPRCNLRDFGRWAIVVIEEGTLSVSYAEELARRGLDLQLIGTTSDLAILNDFCRYLQDTYRVTARVLICGSDQGDQTLVGCLERKIEELESVGFLVNQMQRRPAPGSHINASDCQISAEIRSLTWTATLSKLVLRKMAAQGHCGVIVNISDPSGDYPHCFQAVHSASCAFMDRFSRSLAWEVACGRIIVQSLVPDEVDEAAHAQCNLLTIKSSVLARHAVNTLPCGRSRGYWLFAVRGFFAGCVPVWLRRYWGCYRRASCQCKCKYKCLE</sequence>
<dbReference type="PANTHER" id="PTHR44889:SF1">
    <property type="entry name" value="INACTIVE HYDROXYSTEROID DEHYDROGENASE-LIKE PROTEIN 1"/>
    <property type="match status" value="1"/>
</dbReference>
<evidence type="ECO:0000313" key="8">
    <source>
        <dbReference type="RefSeq" id="XP_026684905.1"/>
    </source>
</evidence>
<gene>
    <name evidence="6 7 8" type="primary">LOC103516803</name>
</gene>
<comment type="subcellular location">
    <subcellularLocation>
        <location evidence="1">Mitochondrion</location>
    </subcellularLocation>
</comment>
<dbReference type="InterPro" id="IPR052149">
    <property type="entry name" value="17-beta-HSD3-like"/>
</dbReference>
<dbReference type="SUPFAM" id="SSF51735">
    <property type="entry name" value="NAD(P)-binding Rossmann-fold domains"/>
    <property type="match status" value="1"/>
</dbReference>
<dbReference type="KEGG" id="dci:103516803"/>
<dbReference type="GO" id="GO:0005739">
    <property type="term" value="C:mitochondrion"/>
    <property type="evidence" value="ECO:0007669"/>
    <property type="project" value="UniProtKB-SubCell"/>
</dbReference>
<dbReference type="RefSeq" id="XP_026684905.1">
    <property type="nucleotide sequence ID" value="XM_026829104.1"/>
</dbReference>
<dbReference type="RefSeq" id="XP_008480012.1">
    <property type="nucleotide sequence ID" value="XM_008481790.2"/>
</dbReference>
<proteinExistence type="inferred from homology"/>
<dbReference type="PaxDb" id="121845-A0A1S3DE99"/>
<evidence type="ECO:0000256" key="1">
    <source>
        <dbReference type="ARBA" id="ARBA00004173"/>
    </source>
</evidence>